<proteinExistence type="predicted"/>
<name>A0ACC3TM71_9ASCO</name>
<protein>
    <submittedName>
        <fullName evidence="1">OPT oligopeptide transporter protein-domain-containing protein</fullName>
    </submittedName>
</protein>
<dbReference type="Proteomes" id="UP001489719">
    <property type="component" value="Unassembled WGS sequence"/>
</dbReference>
<sequence>MVHGWSISRYWFFWVVFAIAFATYWVPGYLFTALSTFNWINWISPDNFTLAVIRRSTLGLGFNPLTTFGWTVINHDFSPLSMPFYTAANQYGGLVPSAFAII</sequence>
<keyword evidence="2" id="KW-1185">Reference proteome</keyword>
<gene>
    <name evidence="1" type="ORF">V1517DRAFT_339221</name>
</gene>
<reference evidence="2" key="1">
    <citation type="journal article" date="2024" name="Front. Bioeng. Biotechnol.">
        <title>Genome-scale model development and genomic sequencing of the oleaginous clade Lipomyces.</title>
        <authorList>
            <person name="Czajka J.J."/>
            <person name="Han Y."/>
            <person name="Kim J."/>
            <person name="Mondo S.J."/>
            <person name="Hofstad B.A."/>
            <person name="Robles A."/>
            <person name="Haridas S."/>
            <person name="Riley R."/>
            <person name="LaButti K."/>
            <person name="Pangilinan J."/>
            <person name="Andreopoulos W."/>
            <person name="Lipzen A."/>
            <person name="Yan J."/>
            <person name="Wang M."/>
            <person name="Ng V."/>
            <person name="Grigoriev I.V."/>
            <person name="Spatafora J.W."/>
            <person name="Magnuson J.K."/>
            <person name="Baker S.E."/>
            <person name="Pomraning K.R."/>
        </authorList>
    </citation>
    <scope>NUCLEOTIDE SEQUENCE [LARGE SCALE GENOMIC DNA]</scope>
    <source>
        <strain evidence="2">CBS 10300</strain>
    </source>
</reference>
<organism evidence="1 2">
    <name type="scientific">Lipomyces orientalis</name>
    <dbReference type="NCBI Taxonomy" id="1233043"/>
    <lineage>
        <taxon>Eukaryota</taxon>
        <taxon>Fungi</taxon>
        <taxon>Dikarya</taxon>
        <taxon>Ascomycota</taxon>
        <taxon>Saccharomycotina</taxon>
        <taxon>Lipomycetes</taxon>
        <taxon>Lipomycetales</taxon>
        <taxon>Lipomycetaceae</taxon>
        <taxon>Lipomyces</taxon>
    </lineage>
</organism>
<evidence type="ECO:0000313" key="1">
    <source>
        <dbReference type="EMBL" id="KAK9321997.1"/>
    </source>
</evidence>
<accession>A0ACC3TM71</accession>
<evidence type="ECO:0000313" key="2">
    <source>
        <dbReference type="Proteomes" id="UP001489719"/>
    </source>
</evidence>
<dbReference type="EMBL" id="MU970085">
    <property type="protein sequence ID" value="KAK9321997.1"/>
    <property type="molecule type" value="Genomic_DNA"/>
</dbReference>
<comment type="caution">
    <text evidence="1">The sequence shown here is derived from an EMBL/GenBank/DDBJ whole genome shotgun (WGS) entry which is preliminary data.</text>
</comment>